<proteinExistence type="predicted"/>
<dbReference type="InterPro" id="IPR027417">
    <property type="entry name" value="P-loop_NTPase"/>
</dbReference>
<dbReference type="EMBL" id="WMIE01000004">
    <property type="protein sequence ID" value="MTH77939.1"/>
    <property type="molecule type" value="Genomic_DNA"/>
</dbReference>
<keyword evidence="1" id="KW-0175">Coiled coil</keyword>
<dbReference type="Proteomes" id="UP000478183">
    <property type="component" value="Unassembled WGS sequence"/>
</dbReference>
<gene>
    <name evidence="2" type="ORF">GL286_09390</name>
</gene>
<dbReference type="RefSeq" id="WP_155095302.1">
    <property type="nucleotide sequence ID" value="NZ_WMIE01000004.1"/>
</dbReference>
<dbReference type="PANTHER" id="PTHR41259">
    <property type="entry name" value="DOUBLE-STRAND BREAK REPAIR RAD50 ATPASE, PUTATIVE-RELATED"/>
    <property type="match status" value="1"/>
</dbReference>
<accession>A0A6L6JBA9</accession>
<protein>
    <submittedName>
        <fullName evidence="2">AAA family ATPase</fullName>
    </submittedName>
</protein>
<dbReference type="SUPFAM" id="SSF52540">
    <property type="entry name" value="P-loop containing nucleoside triphosphate hydrolases"/>
    <property type="match status" value="1"/>
</dbReference>
<keyword evidence="3" id="KW-1185">Reference proteome</keyword>
<name>A0A6L6JBA9_9RHOB</name>
<dbReference type="Gene3D" id="3.40.50.300">
    <property type="entry name" value="P-loop containing nucleotide triphosphate hydrolases"/>
    <property type="match status" value="2"/>
</dbReference>
<evidence type="ECO:0000313" key="2">
    <source>
        <dbReference type="EMBL" id="MTH77939.1"/>
    </source>
</evidence>
<sequence>MKIRSIELTNVRRFSGRTARITGIGDGITVLSEPNEFGKSTFFDALHALFFERHRGTKQSVKALQPHAGGAPEIALEIDLPQGRFRIEKRWLSRATARVLDGTGRLIAQDDEAEAWIDRLLGNGLSGPSGLLWVRQGLLGIEPEGGSTNEKNERERGLNTRRDLLSSVAGEIDLMTGGRRLDAVLARIGQELVRLATSTLKPKTGGEWAKAADEMATLRMQEAELADKAARLSGDLARRADVMRQLSELDDPEAERQRSDRLVEAEQTQKAAVAYAEKLAEARQSLKLAQLTEAGTQTEIQRLEQLSERLVIAEADLHGATGKANEAESRAEELAKLDRSSASTLTSLQEQEKELRGRFDVAQRARLAEAARDRAQALQKALHRAEDLRRSRENDLALQRVIVVTPARLAQAEAAREVLDRISAQLEAQSVSVSVRYDGAARISVDGTELPDGGHLIDAARDFLLPGIGSMRVDPGSGTGEDLARRRTEAEAALKSKLLVCDASSLAGARQKLAETQRLGATIASTDALLAEIAPQGLDVLRQELARAQIDAGAVSGEAGDPVALEAALVDVQAAIAQAQARATEVHSRAVIARETRAAANSARQAAERAAETARLDAGAASDLAVRLQSLRADLVTQGARLSEAWTFCDGLEKEAPDLEMISAQLSRAQSVVTQTRTRRDSLRNEFATLNGSIGALAEQGIEELLDETRGRLAAATAREARYAAEVQALARLRGTLEDARKQARDAYFAPVLRELEPLLAEIHPGAEMQIDDQTLLPVALTRNGQQETLDILSGGTREQIAILTRLAFARLFAKAGQTVPVILDDALVHSDDDRIEAMFNALHRVAKDQQIIVLTCRQRAFSALGGDRAVAVLTDA</sequence>
<dbReference type="PANTHER" id="PTHR41259:SF1">
    <property type="entry name" value="DOUBLE-STRAND BREAK REPAIR RAD50 ATPASE, PUTATIVE-RELATED"/>
    <property type="match status" value="1"/>
</dbReference>
<evidence type="ECO:0000256" key="1">
    <source>
        <dbReference type="SAM" id="Coils"/>
    </source>
</evidence>
<feature type="coiled-coil region" evidence="1">
    <location>
        <begin position="265"/>
        <end position="429"/>
    </location>
</feature>
<evidence type="ECO:0000313" key="3">
    <source>
        <dbReference type="Proteomes" id="UP000478183"/>
    </source>
</evidence>
<comment type="caution">
    <text evidence="2">The sequence shown here is derived from an EMBL/GenBank/DDBJ whole genome shotgun (WGS) entry which is preliminary data.</text>
</comment>
<organism evidence="2 3">
    <name type="scientific">Paracoccus aestuariivivens</name>
    <dbReference type="NCBI Taxonomy" id="1820333"/>
    <lineage>
        <taxon>Bacteria</taxon>
        <taxon>Pseudomonadati</taxon>
        <taxon>Pseudomonadota</taxon>
        <taxon>Alphaproteobacteria</taxon>
        <taxon>Rhodobacterales</taxon>
        <taxon>Paracoccaceae</taxon>
        <taxon>Paracoccus</taxon>
    </lineage>
</organism>
<dbReference type="AlphaFoldDB" id="A0A6L6JBA9"/>
<reference evidence="2 3" key="1">
    <citation type="submission" date="2019-11" db="EMBL/GenBank/DDBJ databases">
        <authorList>
            <person name="Dong K."/>
        </authorList>
    </citation>
    <scope>NUCLEOTIDE SEQUENCE [LARGE SCALE GENOMIC DNA]</scope>
    <source>
        <strain evidence="2 3">NBRC 111993</strain>
    </source>
</reference>
<dbReference type="OrthoDB" id="7069379at2"/>